<organism evidence="1 2">
    <name type="scientific">Riccia fluitans</name>
    <dbReference type="NCBI Taxonomy" id="41844"/>
    <lineage>
        <taxon>Eukaryota</taxon>
        <taxon>Viridiplantae</taxon>
        <taxon>Streptophyta</taxon>
        <taxon>Embryophyta</taxon>
        <taxon>Marchantiophyta</taxon>
        <taxon>Marchantiopsida</taxon>
        <taxon>Marchantiidae</taxon>
        <taxon>Marchantiales</taxon>
        <taxon>Ricciaceae</taxon>
        <taxon>Riccia</taxon>
    </lineage>
</organism>
<comment type="caution">
    <text evidence="1">The sequence shown here is derived from an EMBL/GenBank/DDBJ whole genome shotgun (WGS) entry which is preliminary data.</text>
</comment>
<gene>
    <name evidence="1" type="ORF">R1flu_012394</name>
</gene>
<keyword evidence="2" id="KW-1185">Reference proteome</keyword>
<dbReference type="AlphaFoldDB" id="A0ABD1ZEM3"/>
<dbReference type="EMBL" id="JBHFFA010000002">
    <property type="protein sequence ID" value="KAL2644807.1"/>
    <property type="molecule type" value="Genomic_DNA"/>
</dbReference>
<dbReference type="Proteomes" id="UP001605036">
    <property type="component" value="Unassembled WGS sequence"/>
</dbReference>
<proteinExistence type="predicted"/>
<accession>A0ABD1ZEM3</accession>
<evidence type="ECO:0000313" key="1">
    <source>
        <dbReference type="EMBL" id="KAL2644807.1"/>
    </source>
</evidence>
<protein>
    <submittedName>
        <fullName evidence="1">Uncharacterized protein</fullName>
    </submittedName>
</protein>
<sequence length="83" mass="9650">MSLRLSDRIGRETFAGLIFAEEALCSFEDSATRCCKSFRNWRSTNYQHADSKSSSYFRCHHLDTMVGSEGQQRDMDVLQHWLP</sequence>
<evidence type="ECO:0000313" key="2">
    <source>
        <dbReference type="Proteomes" id="UP001605036"/>
    </source>
</evidence>
<reference evidence="1 2" key="1">
    <citation type="submission" date="2024-09" db="EMBL/GenBank/DDBJ databases">
        <title>Chromosome-scale assembly of Riccia fluitans.</title>
        <authorList>
            <person name="Paukszto L."/>
            <person name="Sawicki J."/>
            <person name="Karawczyk K."/>
            <person name="Piernik-Szablinska J."/>
            <person name="Szczecinska M."/>
            <person name="Mazdziarz M."/>
        </authorList>
    </citation>
    <scope>NUCLEOTIDE SEQUENCE [LARGE SCALE GENOMIC DNA]</scope>
    <source>
        <strain evidence="1">Rf_01</strain>
        <tissue evidence="1">Aerial parts of the thallus</tissue>
    </source>
</reference>
<name>A0ABD1ZEM3_9MARC</name>